<keyword evidence="11" id="KW-1185">Reference proteome</keyword>
<dbReference type="InterPro" id="IPR036259">
    <property type="entry name" value="MFS_trans_sf"/>
</dbReference>
<dbReference type="PANTHER" id="PTHR43045:SF2">
    <property type="entry name" value="INNER MEMBRANE METABOLITE TRANSPORT PROTEIN YHJE"/>
    <property type="match status" value="1"/>
</dbReference>
<keyword evidence="2" id="KW-0813">Transport</keyword>
<keyword evidence="3" id="KW-1003">Cell membrane</keyword>
<dbReference type="SUPFAM" id="SSF103473">
    <property type="entry name" value="MFS general substrate transporter"/>
    <property type="match status" value="1"/>
</dbReference>
<organism evidence="10 11">
    <name type="scientific">Paracoccus methylovorus</name>
    <dbReference type="NCBI Taxonomy" id="2812658"/>
    <lineage>
        <taxon>Bacteria</taxon>
        <taxon>Pseudomonadati</taxon>
        <taxon>Pseudomonadota</taxon>
        <taxon>Alphaproteobacteria</taxon>
        <taxon>Rhodobacterales</taxon>
        <taxon>Paracoccaceae</taxon>
        <taxon>Paracoccus</taxon>
    </lineage>
</organism>
<evidence type="ECO:0000313" key="10">
    <source>
        <dbReference type="EMBL" id="QRZ14500.1"/>
    </source>
</evidence>
<evidence type="ECO:0000256" key="5">
    <source>
        <dbReference type="ARBA" id="ARBA00022989"/>
    </source>
</evidence>
<dbReference type="InterPro" id="IPR020846">
    <property type="entry name" value="MFS_dom"/>
</dbReference>
<sequence>MNTTSSTPAAPSAAPTSHGRHRVSPSDIAVGVIIGRTSEFFDFFVFAIAAVIVFPQRIFPFVDPLTGTLLSFALLALAFIARPLGSVMFMSLDRRHGRVTKLTVALFLMGTATVAMGLIPSYESAGVWAIIILAALRIAQGLALGGAWDGMSSLLALTSPRDRRGFYAMLPQLGAPIGLIVASLLFAYLAANLTAQDFLDWGWRYPFFVAFSVNVVALFARLRIVATEEFAELFESRELQPTRIGKTLREDGGAVLIGIFVPLASFAMFHMVTVYPLSWIYLYTNETLLSFLIIEAVAASFGIVAILLSGWLADRIGRRNLLLVGALLIGCFAALAPLLLSAGKTGELVYMIAGFFILGLSFGQSSGAVASLFEARNRYTGSAIVSDLAWMFGAGFAPLTALLLSTWLGLSAAGLYLLSGAICSTIAILMSGKLEFRAVDR</sequence>
<reference evidence="10 11" key="1">
    <citation type="submission" date="2021-02" db="EMBL/GenBank/DDBJ databases">
        <title>Paracoccus methylovroum sp.nov., a new methanol and methylamine utilizing methylotrophic denitrifer.</title>
        <authorList>
            <person name="Timsy T."/>
            <person name="Behrendt U."/>
            <person name="Ulrich A."/>
            <person name="Spanner T."/>
            <person name="Foesel B.U."/>
            <person name="Horn M.A."/>
            <person name="Kolb S."/>
        </authorList>
    </citation>
    <scope>NUCLEOTIDE SEQUENCE [LARGE SCALE GENOMIC DNA]</scope>
    <source>
        <strain evidence="10 11">H4-D09</strain>
        <plasmid evidence="10 11">p1</plasmid>
    </source>
</reference>
<name>A0ABX7JJT5_9RHOB</name>
<feature type="transmembrane region" description="Helical" evidence="8">
    <location>
        <begin position="40"/>
        <end position="59"/>
    </location>
</feature>
<dbReference type="PROSITE" id="PS00216">
    <property type="entry name" value="SUGAR_TRANSPORT_1"/>
    <property type="match status" value="1"/>
</dbReference>
<dbReference type="InterPro" id="IPR011701">
    <property type="entry name" value="MFS"/>
</dbReference>
<evidence type="ECO:0000259" key="9">
    <source>
        <dbReference type="PROSITE" id="PS50850"/>
    </source>
</evidence>
<keyword evidence="4 8" id="KW-0812">Transmembrane</keyword>
<evidence type="ECO:0000256" key="8">
    <source>
        <dbReference type="SAM" id="Phobius"/>
    </source>
</evidence>
<dbReference type="PROSITE" id="PS50850">
    <property type="entry name" value="MFS"/>
    <property type="match status" value="1"/>
</dbReference>
<dbReference type="Proteomes" id="UP000663629">
    <property type="component" value="Plasmid p1"/>
</dbReference>
<feature type="transmembrane region" description="Helical" evidence="8">
    <location>
        <begin position="321"/>
        <end position="342"/>
    </location>
</feature>
<feature type="transmembrane region" description="Helical" evidence="8">
    <location>
        <begin position="288"/>
        <end position="309"/>
    </location>
</feature>
<feature type="transmembrane region" description="Helical" evidence="8">
    <location>
        <begin position="203"/>
        <end position="220"/>
    </location>
</feature>
<feature type="transmembrane region" description="Helical" evidence="8">
    <location>
        <begin position="125"/>
        <end position="145"/>
    </location>
</feature>
<feature type="transmembrane region" description="Helical" evidence="8">
    <location>
        <begin position="102"/>
        <end position="119"/>
    </location>
</feature>
<evidence type="ECO:0000256" key="7">
    <source>
        <dbReference type="SAM" id="MobiDB-lite"/>
    </source>
</evidence>
<evidence type="ECO:0000256" key="4">
    <source>
        <dbReference type="ARBA" id="ARBA00022692"/>
    </source>
</evidence>
<protein>
    <submittedName>
        <fullName evidence="10">MFS transporter</fullName>
    </submittedName>
</protein>
<evidence type="ECO:0000256" key="3">
    <source>
        <dbReference type="ARBA" id="ARBA00022475"/>
    </source>
</evidence>
<keyword evidence="6 8" id="KW-0472">Membrane</keyword>
<feature type="transmembrane region" description="Helical" evidence="8">
    <location>
        <begin position="65"/>
        <end position="90"/>
    </location>
</feature>
<feature type="transmembrane region" description="Helical" evidence="8">
    <location>
        <begin position="413"/>
        <end position="432"/>
    </location>
</feature>
<evidence type="ECO:0000256" key="1">
    <source>
        <dbReference type="ARBA" id="ARBA00004651"/>
    </source>
</evidence>
<accession>A0ABX7JJT5</accession>
<evidence type="ECO:0000256" key="2">
    <source>
        <dbReference type="ARBA" id="ARBA00022448"/>
    </source>
</evidence>
<keyword evidence="10" id="KW-0614">Plasmid</keyword>
<dbReference type="PANTHER" id="PTHR43045">
    <property type="entry name" value="SHIKIMATE TRANSPORTER"/>
    <property type="match status" value="1"/>
</dbReference>
<feature type="region of interest" description="Disordered" evidence="7">
    <location>
        <begin position="1"/>
        <end position="23"/>
    </location>
</feature>
<comment type="subcellular location">
    <subcellularLocation>
        <location evidence="1">Cell membrane</location>
        <topology evidence="1">Multi-pass membrane protein</topology>
    </subcellularLocation>
</comment>
<dbReference type="EMBL" id="CP070369">
    <property type="protein sequence ID" value="QRZ14500.1"/>
    <property type="molecule type" value="Genomic_DNA"/>
</dbReference>
<feature type="transmembrane region" description="Helical" evidence="8">
    <location>
        <begin position="253"/>
        <end position="282"/>
    </location>
</feature>
<dbReference type="RefSeq" id="WP_205295478.1">
    <property type="nucleotide sequence ID" value="NZ_CP070369.1"/>
</dbReference>
<dbReference type="Gene3D" id="1.20.1250.20">
    <property type="entry name" value="MFS general substrate transporter like domains"/>
    <property type="match status" value="2"/>
</dbReference>
<proteinExistence type="predicted"/>
<feature type="transmembrane region" description="Helical" evidence="8">
    <location>
        <begin position="166"/>
        <end position="191"/>
    </location>
</feature>
<gene>
    <name evidence="10" type="ORF">JWJ88_11450</name>
</gene>
<feature type="transmembrane region" description="Helical" evidence="8">
    <location>
        <begin position="385"/>
        <end position="407"/>
    </location>
</feature>
<feature type="compositionally biased region" description="Low complexity" evidence="7">
    <location>
        <begin position="1"/>
        <end position="17"/>
    </location>
</feature>
<dbReference type="Pfam" id="PF07690">
    <property type="entry name" value="MFS_1"/>
    <property type="match status" value="1"/>
</dbReference>
<feature type="domain" description="Major facilitator superfamily (MFS) profile" evidence="9">
    <location>
        <begin position="28"/>
        <end position="438"/>
    </location>
</feature>
<dbReference type="InterPro" id="IPR005829">
    <property type="entry name" value="Sugar_transporter_CS"/>
</dbReference>
<evidence type="ECO:0000313" key="11">
    <source>
        <dbReference type="Proteomes" id="UP000663629"/>
    </source>
</evidence>
<evidence type="ECO:0000256" key="6">
    <source>
        <dbReference type="ARBA" id="ARBA00023136"/>
    </source>
</evidence>
<geneLocation type="plasmid" evidence="10 11">
    <name>p1</name>
</geneLocation>
<keyword evidence="5 8" id="KW-1133">Transmembrane helix</keyword>
<feature type="transmembrane region" description="Helical" evidence="8">
    <location>
        <begin position="348"/>
        <end position="373"/>
    </location>
</feature>